<evidence type="ECO:0000259" key="3">
    <source>
        <dbReference type="Pfam" id="PF13462"/>
    </source>
</evidence>
<dbReference type="InterPro" id="IPR012336">
    <property type="entry name" value="Thioredoxin-like_fold"/>
</dbReference>
<sequence length="249" mass="26452">MKSRVLLLALSVCAPLALAACGGNGDANSSAPAAAPVAAVPAPAGKDWTQVVSKTAEGYAMGNPNAPIKLVEYGSRLCPACRAFAVEGFQPLTNNYVKSGKVSWEFREFLIHGAPDLPPALLGICVGEQTFFPILEQMYQAQTGFNDKLQAMSPDQQKALQNAKPVDVIKALAEQMDLINFVKQRGLPEAKARECLGNMLEIDRLTKQTKDRGDDGTVTGTPTFILNGKPLKGAITWPDVQAALKNAGA</sequence>
<evidence type="ECO:0000313" key="5">
    <source>
        <dbReference type="Proteomes" id="UP000072867"/>
    </source>
</evidence>
<dbReference type="PROSITE" id="PS51257">
    <property type="entry name" value="PROKAR_LIPOPROTEIN"/>
    <property type="match status" value="1"/>
</dbReference>
<evidence type="ECO:0000256" key="1">
    <source>
        <dbReference type="ARBA" id="ARBA00005791"/>
    </source>
</evidence>
<protein>
    <submittedName>
        <fullName evidence="4">Protein-disulfide isomerase</fullName>
    </submittedName>
</protein>
<dbReference type="EMBL" id="LDTD01000120">
    <property type="protein sequence ID" value="KTT68201.1"/>
    <property type="molecule type" value="Genomic_DNA"/>
</dbReference>
<dbReference type="InterPro" id="IPR036249">
    <property type="entry name" value="Thioredoxin-like_sf"/>
</dbReference>
<name>A0A147HTJ1_9SPHN</name>
<gene>
    <name evidence="4" type="ORF">NS319_15145</name>
</gene>
<comment type="similarity">
    <text evidence="1">Belongs to the thioredoxin family. DsbA subfamily.</text>
</comment>
<reference evidence="4 5" key="1">
    <citation type="journal article" date="2016" name="Front. Microbiol.">
        <title>Genomic Resource of Rice Seed Associated Bacteria.</title>
        <authorList>
            <person name="Midha S."/>
            <person name="Bansal K."/>
            <person name="Sharma S."/>
            <person name="Kumar N."/>
            <person name="Patil P.P."/>
            <person name="Chaudhry V."/>
            <person name="Patil P.B."/>
        </authorList>
    </citation>
    <scope>NUCLEOTIDE SEQUENCE [LARGE SCALE GENOMIC DNA]</scope>
    <source>
        <strain evidence="4 5">NS319</strain>
    </source>
</reference>
<dbReference type="PATRIC" id="fig|33051.3.peg.488"/>
<dbReference type="RefSeq" id="WP_058734348.1">
    <property type="nucleotide sequence ID" value="NZ_LDTD01000120.1"/>
</dbReference>
<feature type="chain" id="PRO_5007547843" evidence="2">
    <location>
        <begin position="20"/>
        <end position="249"/>
    </location>
</feature>
<dbReference type="PANTHER" id="PTHR13887:SF56">
    <property type="entry name" value="THIOREDOXIN-LIKE REDUCTASE RV2466C"/>
    <property type="match status" value="1"/>
</dbReference>
<feature type="signal peptide" evidence="2">
    <location>
        <begin position="1"/>
        <end position="19"/>
    </location>
</feature>
<dbReference type="Gene3D" id="3.40.30.10">
    <property type="entry name" value="Glutaredoxin"/>
    <property type="match status" value="1"/>
</dbReference>
<accession>A0A147HTJ1</accession>
<comment type="caution">
    <text evidence="4">The sequence shown here is derived from an EMBL/GenBank/DDBJ whole genome shotgun (WGS) entry which is preliminary data.</text>
</comment>
<dbReference type="PANTHER" id="PTHR13887">
    <property type="entry name" value="GLUTATHIONE S-TRANSFERASE KAPPA"/>
    <property type="match status" value="1"/>
</dbReference>
<dbReference type="Gene3D" id="1.10.40.110">
    <property type="match status" value="1"/>
</dbReference>
<dbReference type="STRING" id="33051.SB4_10945"/>
<evidence type="ECO:0000313" key="4">
    <source>
        <dbReference type="EMBL" id="KTT68201.1"/>
    </source>
</evidence>
<evidence type="ECO:0000256" key="2">
    <source>
        <dbReference type="SAM" id="SignalP"/>
    </source>
</evidence>
<dbReference type="Pfam" id="PF13462">
    <property type="entry name" value="Thioredoxin_4"/>
    <property type="match status" value="1"/>
</dbReference>
<organism evidence="4 5">
    <name type="scientific">Sphingomonas sanguinis</name>
    <dbReference type="NCBI Taxonomy" id="33051"/>
    <lineage>
        <taxon>Bacteria</taxon>
        <taxon>Pseudomonadati</taxon>
        <taxon>Pseudomonadota</taxon>
        <taxon>Alphaproteobacteria</taxon>
        <taxon>Sphingomonadales</taxon>
        <taxon>Sphingomonadaceae</taxon>
        <taxon>Sphingomonas</taxon>
    </lineage>
</organism>
<dbReference type="GO" id="GO:0016853">
    <property type="term" value="F:isomerase activity"/>
    <property type="evidence" value="ECO:0007669"/>
    <property type="project" value="UniProtKB-KW"/>
</dbReference>
<keyword evidence="4" id="KW-0413">Isomerase</keyword>
<dbReference type="SUPFAM" id="SSF52833">
    <property type="entry name" value="Thioredoxin-like"/>
    <property type="match status" value="1"/>
</dbReference>
<dbReference type="AlphaFoldDB" id="A0A147HTJ1"/>
<proteinExistence type="inferred from homology"/>
<feature type="domain" description="Thioredoxin-like fold" evidence="3">
    <location>
        <begin position="56"/>
        <end position="245"/>
    </location>
</feature>
<keyword evidence="2" id="KW-0732">Signal</keyword>
<dbReference type="Proteomes" id="UP000072867">
    <property type="component" value="Unassembled WGS sequence"/>
</dbReference>